<evidence type="ECO:0000313" key="2">
    <source>
        <dbReference type="Proteomes" id="UP001489509"/>
    </source>
</evidence>
<evidence type="ECO:0000313" key="1">
    <source>
        <dbReference type="EMBL" id="MEQ2440126.1"/>
    </source>
</evidence>
<comment type="caution">
    <text evidence="1">The sequence shown here is derived from an EMBL/GenBank/DDBJ whole genome shotgun (WGS) entry which is preliminary data.</text>
</comment>
<dbReference type="Pfam" id="PF11672">
    <property type="entry name" value="DUF3268"/>
    <property type="match status" value="1"/>
</dbReference>
<reference evidence="1 2" key="1">
    <citation type="submission" date="2024-03" db="EMBL/GenBank/DDBJ databases">
        <title>Human intestinal bacterial collection.</title>
        <authorList>
            <person name="Pauvert C."/>
            <person name="Hitch T.C.A."/>
            <person name="Clavel T."/>
        </authorList>
    </citation>
    <scope>NUCLEOTIDE SEQUENCE [LARGE SCALE GENOMIC DNA]</scope>
    <source>
        <strain evidence="1 2">CLA-JM-H44</strain>
    </source>
</reference>
<sequence>MIFLKKVQIRCPYCGAKATLRPSSAVYGDAAKTDGFLYVCDRYPKCDAYVAAHRKSRLPMGTLANGDLRHKRIEAHKAFDWMWKSGLMSKRQAYKWMQAKLGLSEEQAHIAKFGEYMCGQLIDACAQAYDNIRAAA</sequence>
<dbReference type="RefSeq" id="WP_349218511.1">
    <property type="nucleotide sequence ID" value="NZ_JBBMFD010000005.1"/>
</dbReference>
<keyword evidence="1" id="KW-0862">Zinc</keyword>
<accession>A0ABV1E0T8</accession>
<dbReference type="GO" id="GO:0008270">
    <property type="term" value="F:zinc ion binding"/>
    <property type="evidence" value="ECO:0007669"/>
    <property type="project" value="UniProtKB-KW"/>
</dbReference>
<organism evidence="1 2">
    <name type="scientific">Solibaculum intestinale</name>
    <dbReference type="NCBI Taxonomy" id="3133165"/>
    <lineage>
        <taxon>Bacteria</taxon>
        <taxon>Bacillati</taxon>
        <taxon>Bacillota</taxon>
        <taxon>Clostridia</taxon>
        <taxon>Eubacteriales</taxon>
        <taxon>Oscillospiraceae</taxon>
        <taxon>Solibaculum</taxon>
    </lineage>
</organism>
<keyword evidence="2" id="KW-1185">Reference proteome</keyword>
<keyword evidence="1" id="KW-0863">Zinc-finger</keyword>
<dbReference type="EMBL" id="JBBMFD010000005">
    <property type="protein sequence ID" value="MEQ2440126.1"/>
    <property type="molecule type" value="Genomic_DNA"/>
</dbReference>
<protein>
    <submittedName>
        <fullName evidence="1">Zinc-finger-containing protein</fullName>
    </submittedName>
</protein>
<keyword evidence="1" id="KW-0479">Metal-binding</keyword>
<gene>
    <name evidence="1" type="ORF">WMO26_04730</name>
</gene>
<dbReference type="InterPro" id="IPR021686">
    <property type="entry name" value="DUF3268"/>
</dbReference>
<proteinExistence type="predicted"/>
<dbReference type="Proteomes" id="UP001489509">
    <property type="component" value="Unassembled WGS sequence"/>
</dbReference>
<name>A0ABV1E0T8_9FIRM</name>